<proteinExistence type="predicted"/>
<sequence>MERRRLLIAGLACASLPGVARAQNAAALAREYQGLHPATYYVAADRLMQAGQRDDAVFIFYLGQLRFRTHLAARPELPRDRDAAVFASLSERVGRPVNEYAFGDMPALLRTLDAVMVYDRENPDPFTPAATYPDATRSACEGMAQFRTNLAGRFDEIRRLRAANGLENR</sequence>
<reference evidence="2" key="1">
    <citation type="submission" date="2020-01" db="EMBL/GenBank/DDBJ databases">
        <authorList>
            <person name="Rat A."/>
        </authorList>
    </citation>
    <scope>NUCLEOTIDE SEQUENCE</scope>
    <source>
        <strain evidence="2">LMG 28251</strain>
    </source>
</reference>
<dbReference type="Proteomes" id="UP001196068">
    <property type="component" value="Unassembled WGS sequence"/>
</dbReference>
<protein>
    <submittedName>
        <fullName evidence="2">Uncharacterized protein</fullName>
    </submittedName>
</protein>
<evidence type="ECO:0000313" key="2">
    <source>
        <dbReference type="EMBL" id="MBR0655891.1"/>
    </source>
</evidence>
<keyword evidence="3" id="KW-1185">Reference proteome</keyword>
<organism evidence="2 3">
    <name type="scientific">Plastoroseomonas arctica</name>
    <dbReference type="NCBI Taxonomy" id="1509237"/>
    <lineage>
        <taxon>Bacteria</taxon>
        <taxon>Pseudomonadati</taxon>
        <taxon>Pseudomonadota</taxon>
        <taxon>Alphaproteobacteria</taxon>
        <taxon>Acetobacterales</taxon>
        <taxon>Acetobacteraceae</taxon>
        <taxon>Plastoroseomonas</taxon>
    </lineage>
</organism>
<dbReference type="RefSeq" id="WP_211874733.1">
    <property type="nucleotide sequence ID" value="NZ_JAAEDH010000013.1"/>
</dbReference>
<accession>A0AAF1JX70</accession>
<keyword evidence="1" id="KW-0732">Signal</keyword>
<reference evidence="2" key="2">
    <citation type="journal article" date="2021" name="Syst. Appl. Microbiol.">
        <title>Roseomonas hellenica sp. nov., isolated from roots of wild-growing Alkanna tinctoria.</title>
        <authorList>
            <person name="Rat A."/>
            <person name="Naranjo H.D."/>
            <person name="Lebbe L."/>
            <person name="Cnockaert M."/>
            <person name="Krigas N."/>
            <person name="Grigoriadou K."/>
            <person name="Maloupa E."/>
            <person name="Willems A."/>
        </authorList>
    </citation>
    <scope>NUCLEOTIDE SEQUENCE</scope>
    <source>
        <strain evidence="2">LMG 28251</strain>
    </source>
</reference>
<name>A0AAF1JX70_9PROT</name>
<feature type="signal peptide" evidence="1">
    <location>
        <begin position="1"/>
        <end position="22"/>
    </location>
</feature>
<gene>
    <name evidence="2" type="ORF">GXW79_12485</name>
</gene>
<evidence type="ECO:0000256" key="1">
    <source>
        <dbReference type="SAM" id="SignalP"/>
    </source>
</evidence>
<dbReference type="AlphaFoldDB" id="A0AAF1JX70"/>
<comment type="caution">
    <text evidence="2">The sequence shown here is derived from an EMBL/GenBank/DDBJ whole genome shotgun (WGS) entry which is preliminary data.</text>
</comment>
<dbReference type="EMBL" id="JAAEDH010000013">
    <property type="protein sequence ID" value="MBR0655891.1"/>
    <property type="molecule type" value="Genomic_DNA"/>
</dbReference>
<feature type="chain" id="PRO_5042181864" evidence="1">
    <location>
        <begin position="23"/>
        <end position="169"/>
    </location>
</feature>
<evidence type="ECO:0000313" key="3">
    <source>
        <dbReference type="Proteomes" id="UP001196068"/>
    </source>
</evidence>